<dbReference type="GO" id="GO:0003677">
    <property type="term" value="F:DNA binding"/>
    <property type="evidence" value="ECO:0007669"/>
    <property type="project" value="UniProtKB-KW"/>
</dbReference>
<dbReference type="PANTHER" id="PTHR44688:SF25">
    <property type="entry name" value="HTH LUXR-TYPE DOMAIN-CONTAINING PROTEIN"/>
    <property type="match status" value="1"/>
</dbReference>
<dbReference type="Proteomes" id="UP000647172">
    <property type="component" value="Unassembled WGS sequence"/>
</dbReference>
<dbReference type="InterPro" id="IPR016032">
    <property type="entry name" value="Sig_transdc_resp-reg_C-effctor"/>
</dbReference>
<evidence type="ECO:0000256" key="3">
    <source>
        <dbReference type="ARBA" id="ARBA00023163"/>
    </source>
</evidence>
<name>A0A919MJ42_9ACTN</name>
<dbReference type="EMBL" id="BOMQ01000008">
    <property type="protein sequence ID" value="GIE47076.1"/>
    <property type="molecule type" value="Genomic_DNA"/>
</dbReference>
<evidence type="ECO:0000256" key="1">
    <source>
        <dbReference type="ARBA" id="ARBA00023015"/>
    </source>
</evidence>
<accession>A0A919MJ42</accession>
<dbReference type="RefSeq" id="WP_203764310.1">
    <property type="nucleotide sequence ID" value="NZ_BAAAYJ010000103.1"/>
</dbReference>
<sequence length="245" mass="25972">MSDLDAVLRLCATAFGAPPATGLLEVIAGAGGDQRWTRALVDGLVEEGRVRVDDGLAVLHGDDPDRLPERVVDLAREILAAREPGCRQLLCVAAVLGPSLDLDRIAEMVERPAAVLLPAWQEAFDAGLLRSSDGGDLVFAHEVLRRAIAGSMPAAIRCALLRQHEQGGPAATPAEPAGSHLAGRLTAREQTVMALVARGRSNQQIARSLGISSHAVKRHVSNLLIKFDCSNRTEVALLAVTPQRS</sequence>
<reference evidence="5" key="1">
    <citation type="submission" date="2021-01" db="EMBL/GenBank/DDBJ databases">
        <title>Whole genome shotgun sequence of Actinoplanes nipponensis NBRC 14063.</title>
        <authorList>
            <person name="Komaki H."/>
            <person name="Tamura T."/>
        </authorList>
    </citation>
    <scope>NUCLEOTIDE SEQUENCE</scope>
    <source>
        <strain evidence="5">NBRC 14063</strain>
    </source>
</reference>
<dbReference type="PRINTS" id="PR00038">
    <property type="entry name" value="HTHLUXR"/>
</dbReference>
<feature type="domain" description="HTH luxR-type" evidence="4">
    <location>
        <begin position="178"/>
        <end position="243"/>
    </location>
</feature>
<dbReference type="InterPro" id="IPR000792">
    <property type="entry name" value="Tscrpt_reg_LuxR_C"/>
</dbReference>
<dbReference type="Gene3D" id="1.10.10.10">
    <property type="entry name" value="Winged helix-like DNA-binding domain superfamily/Winged helix DNA-binding domain"/>
    <property type="match status" value="1"/>
</dbReference>
<comment type="caution">
    <text evidence="5">The sequence shown here is derived from an EMBL/GenBank/DDBJ whole genome shotgun (WGS) entry which is preliminary data.</text>
</comment>
<protein>
    <recommendedName>
        <fullName evidence="4">HTH luxR-type domain-containing protein</fullName>
    </recommendedName>
</protein>
<dbReference type="InterPro" id="IPR036388">
    <property type="entry name" value="WH-like_DNA-bd_sf"/>
</dbReference>
<gene>
    <name evidence="5" type="ORF">Ani05nite_06100</name>
</gene>
<evidence type="ECO:0000259" key="4">
    <source>
        <dbReference type="PROSITE" id="PS50043"/>
    </source>
</evidence>
<keyword evidence="2" id="KW-0238">DNA-binding</keyword>
<dbReference type="SMART" id="SM00421">
    <property type="entry name" value="HTH_LUXR"/>
    <property type="match status" value="1"/>
</dbReference>
<evidence type="ECO:0000313" key="6">
    <source>
        <dbReference type="Proteomes" id="UP000647172"/>
    </source>
</evidence>
<keyword evidence="3" id="KW-0804">Transcription</keyword>
<dbReference type="GO" id="GO:0006355">
    <property type="term" value="P:regulation of DNA-templated transcription"/>
    <property type="evidence" value="ECO:0007669"/>
    <property type="project" value="InterPro"/>
</dbReference>
<keyword evidence="6" id="KW-1185">Reference proteome</keyword>
<evidence type="ECO:0000313" key="5">
    <source>
        <dbReference type="EMBL" id="GIE47076.1"/>
    </source>
</evidence>
<dbReference type="PROSITE" id="PS50043">
    <property type="entry name" value="HTH_LUXR_2"/>
    <property type="match status" value="1"/>
</dbReference>
<dbReference type="CDD" id="cd06170">
    <property type="entry name" value="LuxR_C_like"/>
    <property type="match status" value="1"/>
</dbReference>
<dbReference type="Pfam" id="PF00196">
    <property type="entry name" value="GerE"/>
    <property type="match status" value="1"/>
</dbReference>
<keyword evidence="1" id="KW-0805">Transcription regulation</keyword>
<dbReference type="AlphaFoldDB" id="A0A919MJ42"/>
<dbReference type="SUPFAM" id="SSF46894">
    <property type="entry name" value="C-terminal effector domain of the bipartite response regulators"/>
    <property type="match status" value="1"/>
</dbReference>
<dbReference type="PANTHER" id="PTHR44688">
    <property type="entry name" value="DNA-BINDING TRANSCRIPTIONAL ACTIVATOR DEVR_DOSR"/>
    <property type="match status" value="1"/>
</dbReference>
<proteinExistence type="predicted"/>
<organism evidence="5 6">
    <name type="scientific">Actinoplanes nipponensis</name>
    <dbReference type="NCBI Taxonomy" id="135950"/>
    <lineage>
        <taxon>Bacteria</taxon>
        <taxon>Bacillati</taxon>
        <taxon>Actinomycetota</taxon>
        <taxon>Actinomycetes</taxon>
        <taxon>Micromonosporales</taxon>
        <taxon>Micromonosporaceae</taxon>
        <taxon>Actinoplanes</taxon>
    </lineage>
</organism>
<evidence type="ECO:0000256" key="2">
    <source>
        <dbReference type="ARBA" id="ARBA00023125"/>
    </source>
</evidence>